<evidence type="ECO:0000313" key="11">
    <source>
        <dbReference type="Proteomes" id="UP000295479"/>
    </source>
</evidence>
<accession>A0A4R5CHG4</accession>
<reference evidence="10 11" key="1">
    <citation type="submission" date="2019-03" db="EMBL/GenBank/DDBJ databases">
        <title>Flavobacterium AR-3-4 sp. nov. isolated from arctic soil.</title>
        <authorList>
            <person name="Chaudhary D.K."/>
        </authorList>
    </citation>
    <scope>NUCLEOTIDE SEQUENCE [LARGE SCALE GENOMIC DNA]</scope>
    <source>
        <strain evidence="10 11">AR-3-4</strain>
    </source>
</reference>
<evidence type="ECO:0000259" key="9">
    <source>
        <dbReference type="Pfam" id="PF12161"/>
    </source>
</evidence>
<dbReference type="EMBL" id="SMFK01000002">
    <property type="protein sequence ID" value="TDD98519.1"/>
    <property type="molecule type" value="Genomic_DNA"/>
</dbReference>
<dbReference type="InterPro" id="IPR002052">
    <property type="entry name" value="DNA_methylase_N6_adenine_CS"/>
</dbReference>
<dbReference type="OrthoDB" id="9814572at2"/>
<evidence type="ECO:0000256" key="6">
    <source>
        <dbReference type="ARBA" id="ARBA00022747"/>
    </source>
</evidence>
<dbReference type="InterPro" id="IPR051537">
    <property type="entry name" value="DNA_Adenine_Mtase"/>
</dbReference>
<name>A0A4R5CHG4_9FLAO</name>
<dbReference type="RefSeq" id="WP_132002298.1">
    <property type="nucleotide sequence ID" value="NZ_SMFK01000002.1"/>
</dbReference>
<dbReference type="InterPro" id="IPR003356">
    <property type="entry name" value="DNA_methylase_A-5"/>
</dbReference>
<feature type="domain" description="N6 adenine-specific DNA methyltransferase N-terminal" evidence="9">
    <location>
        <begin position="9"/>
        <end position="173"/>
    </location>
</feature>
<dbReference type="Gene3D" id="1.20.1260.30">
    <property type="match status" value="1"/>
</dbReference>
<keyword evidence="3 10" id="KW-0489">Methyltransferase</keyword>
<dbReference type="InterPro" id="IPR004546">
    <property type="entry name" value="Restrct_endonuc_T1M"/>
</dbReference>
<evidence type="ECO:0000259" key="8">
    <source>
        <dbReference type="Pfam" id="PF02384"/>
    </source>
</evidence>
<dbReference type="SUPFAM" id="SSF53335">
    <property type="entry name" value="S-adenosyl-L-methionine-dependent methyltransferases"/>
    <property type="match status" value="1"/>
</dbReference>
<dbReference type="GO" id="GO:0008170">
    <property type="term" value="F:N-methyltransferase activity"/>
    <property type="evidence" value="ECO:0007669"/>
    <property type="project" value="InterPro"/>
</dbReference>
<dbReference type="AlphaFoldDB" id="A0A4R5CHG4"/>
<keyword evidence="4 10" id="KW-0808">Transferase</keyword>
<proteinExistence type="inferred from homology"/>
<keyword evidence="11" id="KW-1185">Reference proteome</keyword>
<organism evidence="10 11">
    <name type="scientific">Flavobacterium cellulosilyticum</name>
    <dbReference type="NCBI Taxonomy" id="2541731"/>
    <lineage>
        <taxon>Bacteria</taxon>
        <taxon>Pseudomonadati</taxon>
        <taxon>Bacteroidota</taxon>
        <taxon>Flavobacteriia</taxon>
        <taxon>Flavobacteriales</taxon>
        <taxon>Flavobacteriaceae</taxon>
        <taxon>Flavobacterium</taxon>
    </lineage>
</organism>
<dbReference type="Proteomes" id="UP000295479">
    <property type="component" value="Unassembled WGS sequence"/>
</dbReference>
<dbReference type="Pfam" id="PF12161">
    <property type="entry name" value="HsdM_N"/>
    <property type="match status" value="1"/>
</dbReference>
<dbReference type="GO" id="GO:0032259">
    <property type="term" value="P:methylation"/>
    <property type="evidence" value="ECO:0007669"/>
    <property type="project" value="UniProtKB-KW"/>
</dbReference>
<evidence type="ECO:0000256" key="7">
    <source>
        <dbReference type="ARBA" id="ARBA00047942"/>
    </source>
</evidence>
<dbReference type="PROSITE" id="PS00092">
    <property type="entry name" value="N6_MTASE"/>
    <property type="match status" value="1"/>
</dbReference>
<dbReference type="GO" id="GO:0009007">
    <property type="term" value="F:site-specific DNA-methyltransferase (adenine-specific) activity"/>
    <property type="evidence" value="ECO:0007669"/>
    <property type="project" value="UniProtKB-EC"/>
</dbReference>
<dbReference type="InterPro" id="IPR029063">
    <property type="entry name" value="SAM-dependent_MTases_sf"/>
</dbReference>
<comment type="similarity">
    <text evidence="1">Belongs to the N(4)/N(6)-methyltransferase family.</text>
</comment>
<evidence type="ECO:0000313" key="10">
    <source>
        <dbReference type="EMBL" id="TDD98519.1"/>
    </source>
</evidence>
<comment type="catalytic activity">
    <reaction evidence="7">
        <text>a 2'-deoxyadenosine in DNA + S-adenosyl-L-methionine = an N(6)-methyl-2'-deoxyadenosine in DNA + S-adenosyl-L-homocysteine + H(+)</text>
        <dbReference type="Rhea" id="RHEA:15197"/>
        <dbReference type="Rhea" id="RHEA-COMP:12418"/>
        <dbReference type="Rhea" id="RHEA-COMP:12419"/>
        <dbReference type="ChEBI" id="CHEBI:15378"/>
        <dbReference type="ChEBI" id="CHEBI:57856"/>
        <dbReference type="ChEBI" id="CHEBI:59789"/>
        <dbReference type="ChEBI" id="CHEBI:90615"/>
        <dbReference type="ChEBI" id="CHEBI:90616"/>
        <dbReference type="EC" id="2.1.1.72"/>
    </reaction>
</comment>
<feature type="domain" description="DNA methylase adenine-specific" evidence="8">
    <location>
        <begin position="183"/>
        <end position="509"/>
    </location>
</feature>
<comment type="caution">
    <text evidence="10">The sequence shown here is derived from an EMBL/GenBank/DDBJ whole genome shotgun (WGS) entry which is preliminary data.</text>
</comment>
<protein>
    <recommendedName>
        <fullName evidence="2">site-specific DNA-methyltransferase (adenine-specific)</fullName>
        <ecNumber evidence="2">2.1.1.72</ecNumber>
    </recommendedName>
</protein>
<evidence type="ECO:0000256" key="5">
    <source>
        <dbReference type="ARBA" id="ARBA00022691"/>
    </source>
</evidence>
<keyword evidence="6" id="KW-0680">Restriction system</keyword>
<dbReference type="PANTHER" id="PTHR42933:SF1">
    <property type="entry name" value="SITE-SPECIFIC DNA-METHYLTRANSFERASE (ADENINE-SPECIFIC)"/>
    <property type="match status" value="1"/>
</dbReference>
<evidence type="ECO:0000256" key="3">
    <source>
        <dbReference type="ARBA" id="ARBA00022603"/>
    </source>
</evidence>
<sequence>MTQKEQQRLGKTLWDIANDLRGAMNADDFRDYMLSFLFLRYLSGNYEEAAKKELGSDYPKTDSNIVSEFGVSTPLQLWYEGNSDDIEEFEKQMRRKVHYVIKPQYLWSNITEMARTQDDELSVTLGKGFKYIQDESFDSAFQGLFSEINLNSEKLGKTSTDRNEKLCKVITKIAEGIADFSTDSDTLGDAYEYLIGQFAAGSGKKAGEFYTPQQISTILSEIVTLDSQDPTTGKKDKLDKVLDFACGSGSLLLNVRKRIKDSGGHINKIYGQEKNITTYNLARMNMLLHGIKDTEFEIFHGDTLLNHWDILNEMNPSKKIEFDAIVANPPFSLRWEPNDTLSEDFRFKSHGLAPKSAADFAFLLHGFHFLGKEGTMAIILPHGVLFRSGAEERIRTKLLKDNHIDTVIGLPSNLFYSTGIPVCILVLKKCKKQDDVLFINAAEHFKPGKKQNTLREGDDGEPNDIQKIVETYQFRPEHIERYARRVSMEEIEKNGYNLNISRYVSTSEDEVQIDLEDVNAKLTSINESIKINTDKHNEFLKELGLNNI</sequence>
<dbReference type="EC" id="2.1.1.72" evidence="2"/>
<dbReference type="PANTHER" id="PTHR42933">
    <property type="entry name" value="SLR6095 PROTEIN"/>
    <property type="match status" value="1"/>
</dbReference>
<dbReference type="NCBIfam" id="TIGR00497">
    <property type="entry name" value="hsdM"/>
    <property type="match status" value="1"/>
</dbReference>
<evidence type="ECO:0000256" key="2">
    <source>
        <dbReference type="ARBA" id="ARBA00011900"/>
    </source>
</evidence>
<dbReference type="GO" id="GO:0003677">
    <property type="term" value="F:DNA binding"/>
    <property type="evidence" value="ECO:0007669"/>
    <property type="project" value="InterPro"/>
</dbReference>
<keyword evidence="5" id="KW-0949">S-adenosyl-L-methionine</keyword>
<dbReference type="Pfam" id="PF02384">
    <property type="entry name" value="N6_Mtase"/>
    <property type="match status" value="1"/>
</dbReference>
<evidence type="ECO:0000256" key="1">
    <source>
        <dbReference type="ARBA" id="ARBA00006594"/>
    </source>
</evidence>
<dbReference type="Gene3D" id="3.40.50.150">
    <property type="entry name" value="Vaccinia Virus protein VP39"/>
    <property type="match status" value="1"/>
</dbReference>
<dbReference type="InterPro" id="IPR022749">
    <property type="entry name" value="D12N6_MeTrfase_N"/>
</dbReference>
<gene>
    <name evidence="10" type="ORF">E0F76_05145</name>
</gene>
<dbReference type="GO" id="GO:0009307">
    <property type="term" value="P:DNA restriction-modification system"/>
    <property type="evidence" value="ECO:0007669"/>
    <property type="project" value="UniProtKB-KW"/>
</dbReference>
<dbReference type="InterPro" id="IPR038333">
    <property type="entry name" value="T1MK-like_N_sf"/>
</dbReference>
<evidence type="ECO:0000256" key="4">
    <source>
        <dbReference type="ARBA" id="ARBA00022679"/>
    </source>
</evidence>
<dbReference type="PRINTS" id="PR00507">
    <property type="entry name" value="N12N6MTFRASE"/>
</dbReference>